<reference evidence="3 5" key="3">
    <citation type="journal article" date="2014" name="PLoS Genet.">
        <title>Phylogenetically driven sequencing of extremely halophilic archaea reveals strategies for static and dynamic osmo-response.</title>
        <authorList>
            <person name="Becker E.A."/>
            <person name="Seitzer P.M."/>
            <person name="Tritt A."/>
            <person name="Larsen D."/>
            <person name="Krusor M."/>
            <person name="Yao A.I."/>
            <person name="Wu D."/>
            <person name="Madern D."/>
            <person name="Eisen J.A."/>
            <person name="Darling A.E."/>
            <person name="Facciotti M.T."/>
        </authorList>
    </citation>
    <scope>NUCLEOTIDE SEQUENCE [LARGE SCALE GENOMIC DNA]</scope>
    <source>
        <strain evidence="3 5">DSM 11551</strain>
    </source>
</reference>
<gene>
    <name evidence="2" type="ordered locus">Hbor_34910</name>
    <name evidence="3" type="ORF">C499_06495</name>
</gene>
<dbReference type="KEGG" id="hbo:Hbor_34910"/>
<organism evidence="2 4">
    <name type="scientific">Halogeometricum borinquense (strain ATCC 700274 / DSM 11551 / JCM 10706 / KCTC 4070 / PR3)</name>
    <dbReference type="NCBI Taxonomy" id="469382"/>
    <lineage>
        <taxon>Archaea</taxon>
        <taxon>Methanobacteriati</taxon>
        <taxon>Methanobacteriota</taxon>
        <taxon>Stenosarchaea group</taxon>
        <taxon>Halobacteria</taxon>
        <taxon>Halobacteriales</taxon>
        <taxon>Haloferacaceae</taxon>
        <taxon>Halogeometricum</taxon>
    </lineage>
</organism>
<dbReference type="InterPro" id="IPR000572">
    <property type="entry name" value="OxRdtase_Mopterin-bd_dom"/>
</dbReference>
<geneLocation type="plasmid" evidence="2 4">
    <name>pHBOR02</name>
</geneLocation>
<dbReference type="Proteomes" id="UP000006663">
    <property type="component" value="Plasmid pHBOR02"/>
</dbReference>
<keyword evidence="4" id="KW-1185">Reference proteome</keyword>
<dbReference type="HOGENOM" id="CLU_130239_0_0_2"/>
<evidence type="ECO:0000313" key="3">
    <source>
        <dbReference type="EMBL" id="ELY29486.1"/>
    </source>
</evidence>
<dbReference type="EMBL" id="AOHT01000017">
    <property type="protein sequence ID" value="ELY29486.1"/>
    <property type="molecule type" value="Genomic_DNA"/>
</dbReference>
<dbReference type="EMBL" id="CP001692">
    <property type="protein sequence ID" value="ADQ69011.1"/>
    <property type="molecule type" value="Genomic_DNA"/>
</dbReference>
<sequence length="182" mass="19712">MANVTTQPATGWEIELVGERRRTVTSTDADEMAWTTKHVCVECASGERYDATWSGVAVGDVLELASAAPETTHLVFESDSGYAACVPLRDALGGLIAVERDGERLGDSEPYATRFVAPDVDGARFVKGVSRIRAVVLTPDEDATEYEALELDGPEYGRAQARDAGEIKRSLTEYVRPQSDGR</sequence>
<dbReference type="Pfam" id="PF00174">
    <property type="entry name" value="Oxidored_molyb"/>
    <property type="match status" value="1"/>
</dbReference>
<reference evidence="2" key="2">
    <citation type="submission" date="2009-08" db="EMBL/GenBank/DDBJ databases">
        <title>The complete plasmid2 of Halogeometricum borinquense DSM 11551.</title>
        <authorList>
            <consortium name="US DOE Joint Genome Institute (JGI-PGF)"/>
            <person name="Lucas S."/>
            <person name="Copeland A."/>
            <person name="Lapidus A."/>
            <person name="Glavina del Rio T."/>
            <person name="Dalin E."/>
            <person name="Tice H."/>
            <person name="Bruce D."/>
            <person name="Goodwin L."/>
            <person name="Pitluck S."/>
            <person name="Kyrpides N."/>
            <person name="Mavromatis K."/>
            <person name="Mikhailova N."/>
            <person name="Anderson I."/>
            <person name="Brettin T."/>
            <person name="Detter J.C."/>
            <person name="Han C."/>
            <person name="Larimer F."/>
            <person name="Land M."/>
            <person name="Hauser L."/>
            <person name="Markowitz V."/>
            <person name="Cheng J.-F."/>
            <person name="Hugenholtz P."/>
            <person name="Woyke T."/>
            <person name="Wu D."/>
            <person name="Tindal B."/>
            <person name="Klenk H.-P."/>
            <person name="Eisen J.A."/>
        </authorList>
    </citation>
    <scope>NUCLEOTIDE SEQUENCE</scope>
    <source>
        <strain evidence="2">PR 3</strain>
        <plasmid evidence="2">pHBOR02</plasmid>
    </source>
</reference>
<dbReference type="SUPFAM" id="SSF56524">
    <property type="entry name" value="Oxidoreductase molybdopterin-binding domain"/>
    <property type="match status" value="1"/>
</dbReference>
<reference evidence="4" key="1">
    <citation type="journal article" date="2009" name="Stand. Genomic Sci.">
        <title>Complete genome sequence of Halogeometricum borinquense type strain (PR3).</title>
        <authorList>
            <person name="Malfatti S."/>
            <person name="Tindall B.J."/>
            <person name="Schneider S."/>
            <person name="Fahnrich R."/>
            <person name="Lapidus A."/>
            <person name="Labuttii K."/>
            <person name="Copeland A."/>
            <person name="Glavina Del Rio T."/>
            <person name="Nolan M."/>
            <person name="Chen F."/>
            <person name="Lucas S."/>
            <person name="Tice H."/>
            <person name="Cheng J.F."/>
            <person name="Bruce D."/>
            <person name="Goodwin L."/>
            <person name="Pitluck S."/>
            <person name="Anderson I."/>
            <person name="Pati A."/>
            <person name="Ivanova N."/>
            <person name="Mavromatis K."/>
            <person name="Chen A."/>
            <person name="Palaniappan K."/>
            <person name="D'haeseleer P."/>
            <person name="Goker M."/>
            <person name="Bristow J."/>
            <person name="Eisen J.A."/>
            <person name="Markowitz V."/>
            <person name="Hugenholtz P."/>
            <person name="Kyrpides N.C."/>
            <person name="Klenk H.P."/>
            <person name="Chain P."/>
        </authorList>
    </citation>
    <scope>NUCLEOTIDE SEQUENCE [LARGE SCALE GENOMIC DNA]</scope>
    <source>
        <strain evidence="4">ATCC 700274 / DSM 11551 / JCM 10706 / KCTC 4070 / PR3</strain>
        <plasmid evidence="4">pHBOR02</plasmid>
    </source>
</reference>
<evidence type="ECO:0000259" key="1">
    <source>
        <dbReference type="Pfam" id="PF00174"/>
    </source>
</evidence>
<dbReference type="RefSeq" id="WP_006054614.1">
    <property type="nucleotide sequence ID" value="NC_014731.1"/>
</dbReference>
<dbReference type="GeneID" id="9988804"/>
<feature type="domain" description="Oxidoreductase molybdopterin-binding" evidence="1">
    <location>
        <begin position="11"/>
        <end position="134"/>
    </location>
</feature>
<proteinExistence type="predicted"/>
<name>E4NV22_HALBP</name>
<dbReference type="AlphaFoldDB" id="E4NV22"/>
<evidence type="ECO:0000313" key="2">
    <source>
        <dbReference type="EMBL" id="ADQ69011.1"/>
    </source>
</evidence>
<dbReference type="Gene3D" id="3.90.420.10">
    <property type="entry name" value="Oxidoreductase, molybdopterin-binding domain"/>
    <property type="match status" value="1"/>
</dbReference>
<keyword evidence="2" id="KW-0614">Plasmid</keyword>
<evidence type="ECO:0000313" key="5">
    <source>
        <dbReference type="Proteomes" id="UP000011585"/>
    </source>
</evidence>
<dbReference type="InterPro" id="IPR036374">
    <property type="entry name" value="OxRdtase_Mopterin-bd_sf"/>
</dbReference>
<evidence type="ECO:0000313" key="4">
    <source>
        <dbReference type="Proteomes" id="UP000006663"/>
    </source>
</evidence>
<protein>
    <submittedName>
        <fullName evidence="2">Sulfite oxidase-like oxidoreductase</fullName>
    </submittedName>
</protein>
<dbReference type="Proteomes" id="UP000011585">
    <property type="component" value="Unassembled WGS sequence"/>
</dbReference>
<dbReference type="OrthoDB" id="230884at2157"/>
<accession>E4NV22</accession>